<dbReference type="Pfam" id="PF00364">
    <property type="entry name" value="Biotin_lipoyl"/>
    <property type="match status" value="1"/>
</dbReference>
<protein>
    <recommendedName>
        <fullName evidence="2">Lipoyl-binding domain-containing protein</fullName>
    </recommendedName>
</protein>
<accession>A0ABT3MZH7</accession>
<evidence type="ECO:0000313" key="4">
    <source>
        <dbReference type="Proteomes" id="UP001209854"/>
    </source>
</evidence>
<organism evidence="3 4">
    <name type="scientific">Endozoicomonas gorgoniicola</name>
    <dbReference type="NCBI Taxonomy" id="1234144"/>
    <lineage>
        <taxon>Bacteria</taxon>
        <taxon>Pseudomonadati</taxon>
        <taxon>Pseudomonadota</taxon>
        <taxon>Gammaproteobacteria</taxon>
        <taxon>Oceanospirillales</taxon>
        <taxon>Endozoicomonadaceae</taxon>
        <taxon>Endozoicomonas</taxon>
    </lineage>
</organism>
<dbReference type="CDD" id="cd06850">
    <property type="entry name" value="biotinyl_domain"/>
    <property type="match status" value="1"/>
</dbReference>
<dbReference type="EMBL" id="JAPFCC010000001">
    <property type="protein sequence ID" value="MCW7554779.1"/>
    <property type="molecule type" value="Genomic_DNA"/>
</dbReference>
<dbReference type="SUPFAM" id="SSF51230">
    <property type="entry name" value="Single hybrid motif"/>
    <property type="match status" value="1"/>
</dbReference>
<dbReference type="PROSITE" id="PS50968">
    <property type="entry name" value="BIOTINYL_LIPOYL"/>
    <property type="match status" value="1"/>
</dbReference>
<dbReference type="InterPro" id="IPR000089">
    <property type="entry name" value="Biotin_lipoyl"/>
</dbReference>
<dbReference type="InterPro" id="IPR011053">
    <property type="entry name" value="Single_hybrid_motif"/>
</dbReference>
<sequence>MQPKFLFNGSVYSVTPVRKHHSALLEIDNHRVTAGLQWFSPNDAQLTLNENSQQVYIAQDEQQLFIHMGGKTWYLECIDEFSEAASEGGSASGRVIAPMPGVVIELNTAVGQCVKEGDCLLLIESMKLQMAIRATTSGTVESIHVSGAGDSFEKGSVLVDIVGEASP</sequence>
<name>A0ABT3MZH7_9GAMM</name>
<keyword evidence="1" id="KW-0092">Biotin</keyword>
<evidence type="ECO:0000259" key="2">
    <source>
        <dbReference type="PROSITE" id="PS50968"/>
    </source>
</evidence>
<keyword evidence="4" id="KW-1185">Reference proteome</keyword>
<proteinExistence type="predicted"/>
<dbReference type="PANTHER" id="PTHR45266:SF3">
    <property type="entry name" value="OXALOACETATE DECARBOXYLASE ALPHA CHAIN"/>
    <property type="match status" value="1"/>
</dbReference>
<evidence type="ECO:0000256" key="1">
    <source>
        <dbReference type="ARBA" id="ARBA00023267"/>
    </source>
</evidence>
<evidence type="ECO:0000313" key="3">
    <source>
        <dbReference type="EMBL" id="MCW7554779.1"/>
    </source>
</evidence>
<dbReference type="PANTHER" id="PTHR45266">
    <property type="entry name" value="OXALOACETATE DECARBOXYLASE ALPHA CHAIN"/>
    <property type="match status" value="1"/>
</dbReference>
<dbReference type="RefSeq" id="WP_262564545.1">
    <property type="nucleotide sequence ID" value="NZ_JAPFCC010000001.1"/>
</dbReference>
<gene>
    <name evidence="3" type="ORF">NX722_19580</name>
</gene>
<comment type="caution">
    <text evidence="3">The sequence shown here is derived from an EMBL/GenBank/DDBJ whole genome shotgun (WGS) entry which is preliminary data.</text>
</comment>
<feature type="domain" description="Lipoyl-binding" evidence="2">
    <location>
        <begin position="84"/>
        <end position="162"/>
    </location>
</feature>
<dbReference type="Proteomes" id="UP001209854">
    <property type="component" value="Unassembled WGS sequence"/>
</dbReference>
<dbReference type="InterPro" id="IPR050709">
    <property type="entry name" value="Biotin_Carboxyl_Carrier/Decarb"/>
</dbReference>
<dbReference type="Gene3D" id="2.40.50.100">
    <property type="match status" value="1"/>
</dbReference>
<reference evidence="3 4" key="1">
    <citation type="submission" date="2022-10" db="EMBL/GenBank/DDBJ databases">
        <title>High-quality genome sequences of two octocoral-associated bacteria, Endozoicomonas euniceicola EF212 and Endozoicomonas gorgoniicola PS125.</title>
        <authorList>
            <person name="Chiou Y.-J."/>
            <person name="Chen Y.-H."/>
        </authorList>
    </citation>
    <scope>NUCLEOTIDE SEQUENCE [LARGE SCALE GENOMIC DNA]</scope>
    <source>
        <strain evidence="3 4">PS125</strain>
    </source>
</reference>